<evidence type="ECO:0000313" key="3">
    <source>
        <dbReference type="EMBL" id="SUC15962.1"/>
    </source>
</evidence>
<dbReference type="RefSeq" id="WP_036933388.1">
    <property type="nucleotide sequence ID" value="NZ_CAXOHZ010000008.1"/>
</dbReference>
<evidence type="ECO:0000256" key="1">
    <source>
        <dbReference type="ARBA" id="ARBA00022676"/>
    </source>
</evidence>
<keyword evidence="2 3" id="KW-0808">Transferase</keyword>
<dbReference type="EMBL" id="UGTW01000001">
    <property type="protein sequence ID" value="SUC15962.1"/>
    <property type="molecule type" value="Genomic_DNA"/>
</dbReference>
<gene>
    <name evidence="3" type="primary">rfaF_2</name>
    <name evidence="3" type="ORF">NCTC10376_01844</name>
</gene>
<name>A0A379F947_PROVU</name>
<dbReference type="Proteomes" id="UP000254331">
    <property type="component" value="Unassembled WGS sequence"/>
</dbReference>
<accession>A0A379F947</accession>
<proteinExistence type="predicted"/>
<dbReference type="GO" id="GO:0005829">
    <property type="term" value="C:cytosol"/>
    <property type="evidence" value="ECO:0007669"/>
    <property type="project" value="TreeGrafter"/>
</dbReference>
<dbReference type="InterPro" id="IPR051199">
    <property type="entry name" value="LPS_LOS_Heptosyltrfase"/>
</dbReference>
<dbReference type="PANTHER" id="PTHR30160">
    <property type="entry name" value="TETRAACYLDISACCHARIDE 4'-KINASE-RELATED"/>
    <property type="match status" value="1"/>
</dbReference>
<reference evidence="3 4" key="1">
    <citation type="submission" date="2018-06" db="EMBL/GenBank/DDBJ databases">
        <authorList>
            <consortium name="Pathogen Informatics"/>
            <person name="Doyle S."/>
        </authorList>
    </citation>
    <scope>NUCLEOTIDE SEQUENCE [LARGE SCALE GENOMIC DNA]</scope>
    <source>
        <strain evidence="3 4">NCTC10376</strain>
    </source>
</reference>
<dbReference type="AlphaFoldDB" id="A0A379F947"/>
<dbReference type="GeneID" id="93396107"/>
<dbReference type="CDD" id="cd03789">
    <property type="entry name" value="GT9_LPS_heptosyltransferase"/>
    <property type="match status" value="1"/>
</dbReference>
<dbReference type="Pfam" id="PF01075">
    <property type="entry name" value="Glyco_transf_9"/>
    <property type="match status" value="1"/>
</dbReference>
<sequence length="336" mass="37999">MDPNNILVIAIARFGDTLLITPVIHALKQRWPNAHIHVLAHKRSACILEHNPDIDCIRHFSKKRAVWAGWLPHKPYDLALVYGNDSALVSYARRQSHHTVAFADNKSQQQNDVTWVERPKKLMVAQKERALLINALGIYPSCWQLRYFISDEEADFAQQFLIDNSLINKNIIGFQLQSFPAKAYRDWPVDNFLQLAKQIITHDASTYFLLLGSKESEQLSIDLAKKMGEERCLALAGRVSMRQNAAIMANLSLYVGVDTGPTHLAGALDIPMVALYHSYHPGCYLAPLQHSCCQVIQHPTSLENARREDNMADISVEEVWNAVRNIINGMKVKSNP</sequence>
<organism evidence="3 4">
    <name type="scientific">Proteus vulgaris</name>
    <dbReference type="NCBI Taxonomy" id="585"/>
    <lineage>
        <taxon>Bacteria</taxon>
        <taxon>Pseudomonadati</taxon>
        <taxon>Pseudomonadota</taxon>
        <taxon>Gammaproteobacteria</taxon>
        <taxon>Enterobacterales</taxon>
        <taxon>Morganellaceae</taxon>
        <taxon>Proteus</taxon>
    </lineage>
</organism>
<keyword evidence="1" id="KW-0328">Glycosyltransferase</keyword>
<dbReference type="InterPro" id="IPR002201">
    <property type="entry name" value="Glyco_trans_9"/>
</dbReference>
<dbReference type="SUPFAM" id="SSF53756">
    <property type="entry name" value="UDP-Glycosyltransferase/glycogen phosphorylase"/>
    <property type="match status" value="1"/>
</dbReference>
<evidence type="ECO:0000256" key="2">
    <source>
        <dbReference type="ARBA" id="ARBA00022679"/>
    </source>
</evidence>
<dbReference type="OrthoDB" id="9797795at2"/>
<protein>
    <submittedName>
        <fullName evidence="3">Glycosyl transferase</fullName>
        <ecNumber evidence="3">2.-.-.-</ecNumber>
    </submittedName>
</protein>
<evidence type="ECO:0000313" key="4">
    <source>
        <dbReference type="Proteomes" id="UP000254331"/>
    </source>
</evidence>
<dbReference type="EC" id="2.-.-.-" evidence="3"/>
<dbReference type="GO" id="GO:0008713">
    <property type="term" value="F:ADP-heptose-lipopolysaccharide heptosyltransferase activity"/>
    <property type="evidence" value="ECO:0007669"/>
    <property type="project" value="TreeGrafter"/>
</dbReference>
<dbReference type="Gene3D" id="3.40.50.2000">
    <property type="entry name" value="Glycogen Phosphorylase B"/>
    <property type="match status" value="2"/>
</dbReference>
<dbReference type="GO" id="GO:0009244">
    <property type="term" value="P:lipopolysaccharide core region biosynthetic process"/>
    <property type="evidence" value="ECO:0007669"/>
    <property type="project" value="TreeGrafter"/>
</dbReference>